<name>A0A363UKY6_9GAMM</name>
<accession>A0A363UKY6</accession>
<comment type="similarity">
    <text evidence="3">Belongs to the HAD-like hydrolase superfamily. CbbY/CbbZ/Gph/YieH family.</text>
</comment>
<dbReference type="InterPro" id="IPR050155">
    <property type="entry name" value="HAD-like_hydrolase_sf"/>
</dbReference>
<dbReference type="SUPFAM" id="SSF56784">
    <property type="entry name" value="HAD-like"/>
    <property type="match status" value="1"/>
</dbReference>
<gene>
    <name evidence="5" type="ORF">DEH80_09730</name>
</gene>
<reference evidence="5 6" key="1">
    <citation type="submission" date="2018-05" db="EMBL/GenBank/DDBJ databases">
        <title>Abyssibacter profundi OUC007T gen. nov., sp. nov, a marine bacterium isolated from seawater of the Mariana Trench.</title>
        <authorList>
            <person name="Zhou S."/>
        </authorList>
    </citation>
    <scope>NUCLEOTIDE SEQUENCE [LARGE SCALE GENOMIC DNA]</scope>
    <source>
        <strain evidence="5 6">OUC007</strain>
    </source>
</reference>
<evidence type="ECO:0000256" key="2">
    <source>
        <dbReference type="ARBA" id="ARBA00004818"/>
    </source>
</evidence>
<dbReference type="EMBL" id="QEQK01000007">
    <property type="protein sequence ID" value="PWN56080.1"/>
    <property type="molecule type" value="Genomic_DNA"/>
</dbReference>
<comment type="catalytic activity">
    <reaction evidence="1">
        <text>2-phosphoglycolate + H2O = glycolate + phosphate</text>
        <dbReference type="Rhea" id="RHEA:14369"/>
        <dbReference type="ChEBI" id="CHEBI:15377"/>
        <dbReference type="ChEBI" id="CHEBI:29805"/>
        <dbReference type="ChEBI" id="CHEBI:43474"/>
        <dbReference type="ChEBI" id="CHEBI:58033"/>
        <dbReference type="EC" id="3.1.3.18"/>
    </reaction>
</comment>
<evidence type="ECO:0000256" key="1">
    <source>
        <dbReference type="ARBA" id="ARBA00000830"/>
    </source>
</evidence>
<sequence length="226" mass="24571">MHLVADLENLLLDPLPAIEYCLRTTLLEMGYAPSPDRDLSWVVNVPFSDAAITLLADDAPARLDEFTARYQRLFACRGRRAFGLYPGARAAVASLQATHNRHLHYLTHIGPDSAKALLEHYAFRQAVDSIFTAPAPQCRMCRPSLLEKLSGKLREQSGEAIAFASDDPAELALARRMGIHTIGLLYGRSPAPVIRRAQPDLLIESAAGLPTALATLVAEPGRAGAH</sequence>
<organism evidence="5 6">
    <name type="scientific">Abyssibacter profundi</name>
    <dbReference type="NCBI Taxonomy" id="2182787"/>
    <lineage>
        <taxon>Bacteria</taxon>
        <taxon>Pseudomonadati</taxon>
        <taxon>Pseudomonadota</taxon>
        <taxon>Gammaproteobacteria</taxon>
        <taxon>Chromatiales</taxon>
        <taxon>Oceanococcaceae</taxon>
        <taxon>Abyssibacter</taxon>
    </lineage>
</organism>
<evidence type="ECO:0000256" key="3">
    <source>
        <dbReference type="ARBA" id="ARBA00006171"/>
    </source>
</evidence>
<proteinExistence type="inferred from homology"/>
<dbReference type="RefSeq" id="WP_109720296.1">
    <property type="nucleotide sequence ID" value="NZ_QEQK01000007.1"/>
</dbReference>
<comment type="caution">
    <text evidence="5">The sequence shown here is derived from an EMBL/GenBank/DDBJ whole genome shotgun (WGS) entry which is preliminary data.</text>
</comment>
<dbReference type="InterPro" id="IPR023214">
    <property type="entry name" value="HAD_sf"/>
</dbReference>
<dbReference type="PANTHER" id="PTHR43434">
    <property type="entry name" value="PHOSPHOGLYCOLATE PHOSPHATASE"/>
    <property type="match status" value="1"/>
</dbReference>
<dbReference type="PANTHER" id="PTHR43434:SF1">
    <property type="entry name" value="PHOSPHOGLYCOLATE PHOSPHATASE"/>
    <property type="match status" value="1"/>
</dbReference>
<dbReference type="OrthoDB" id="9792518at2"/>
<protein>
    <recommendedName>
        <fullName evidence="4">phosphoglycolate phosphatase</fullName>
        <ecNumber evidence="4">3.1.3.18</ecNumber>
    </recommendedName>
</protein>
<evidence type="ECO:0000313" key="5">
    <source>
        <dbReference type="EMBL" id="PWN56080.1"/>
    </source>
</evidence>
<dbReference type="GO" id="GO:0006281">
    <property type="term" value="P:DNA repair"/>
    <property type="evidence" value="ECO:0007669"/>
    <property type="project" value="TreeGrafter"/>
</dbReference>
<comment type="pathway">
    <text evidence="2">Organic acid metabolism; glycolate biosynthesis; glycolate from 2-phosphoglycolate: step 1/1.</text>
</comment>
<evidence type="ECO:0000256" key="4">
    <source>
        <dbReference type="ARBA" id="ARBA00013078"/>
    </source>
</evidence>
<dbReference type="AlphaFoldDB" id="A0A363UKY6"/>
<dbReference type="EC" id="3.1.3.18" evidence="4"/>
<dbReference type="Proteomes" id="UP000251800">
    <property type="component" value="Unassembled WGS sequence"/>
</dbReference>
<dbReference type="Gene3D" id="3.40.50.1000">
    <property type="entry name" value="HAD superfamily/HAD-like"/>
    <property type="match status" value="1"/>
</dbReference>
<dbReference type="GO" id="GO:0008967">
    <property type="term" value="F:phosphoglycolate phosphatase activity"/>
    <property type="evidence" value="ECO:0007669"/>
    <property type="project" value="UniProtKB-EC"/>
</dbReference>
<dbReference type="GO" id="GO:0005829">
    <property type="term" value="C:cytosol"/>
    <property type="evidence" value="ECO:0007669"/>
    <property type="project" value="TreeGrafter"/>
</dbReference>
<evidence type="ECO:0000313" key="6">
    <source>
        <dbReference type="Proteomes" id="UP000251800"/>
    </source>
</evidence>
<keyword evidence="6" id="KW-1185">Reference proteome</keyword>
<dbReference type="InterPro" id="IPR036412">
    <property type="entry name" value="HAD-like_sf"/>
</dbReference>
<dbReference type="Gene3D" id="1.10.150.240">
    <property type="entry name" value="Putative phosphatase, domain 2"/>
    <property type="match status" value="1"/>
</dbReference>
<dbReference type="InterPro" id="IPR023198">
    <property type="entry name" value="PGP-like_dom2"/>
</dbReference>